<evidence type="ECO:0000259" key="1">
    <source>
        <dbReference type="Pfam" id="PF07883"/>
    </source>
</evidence>
<dbReference type="InterPro" id="IPR014710">
    <property type="entry name" value="RmlC-like_jellyroll"/>
</dbReference>
<dbReference type="SUPFAM" id="SSF51182">
    <property type="entry name" value="RmlC-like cupins"/>
    <property type="match status" value="1"/>
</dbReference>
<keyword evidence="3" id="KW-1185">Reference proteome</keyword>
<dbReference type="OrthoDB" id="9802489at2"/>
<accession>A0A2U8QZM5</accession>
<organism evidence="2 3">
    <name type="scientific">Flavobacterium sediminis</name>
    <dbReference type="NCBI Taxonomy" id="2201181"/>
    <lineage>
        <taxon>Bacteria</taxon>
        <taxon>Pseudomonadati</taxon>
        <taxon>Bacteroidota</taxon>
        <taxon>Flavobacteriia</taxon>
        <taxon>Flavobacteriales</taxon>
        <taxon>Flavobacteriaceae</taxon>
        <taxon>Flavobacterium</taxon>
    </lineage>
</organism>
<dbReference type="PANTHER" id="PTHR43698:SF1">
    <property type="entry name" value="BLL4564 PROTEIN"/>
    <property type="match status" value="1"/>
</dbReference>
<dbReference type="Proteomes" id="UP000245429">
    <property type="component" value="Chromosome"/>
</dbReference>
<name>A0A2U8QZM5_9FLAO</name>
<feature type="domain" description="Cupin type-2" evidence="1">
    <location>
        <begin position="44"/>
        <end position="108"/>
    </location>
</feature>
<dbReference type="AlphaFoldDB" id="A0A2U8QZM5"/>
<reference evidence="2 3" key="1">
    <citation type="submission" date="2018-05" db="EMBL/GenBank/DDBJ databases">
        <title>Flavobacterium sp. MEBiC07310.</title>
        <authorList>
            <person name="Baek K."/>
        </authorList>
    </citation>
    <scope>NUCLEOTIDE SEQUENCE [LARGE SCALE GENOMIC DNA]</scope>
    <source>
        <strain evidence="2 3">MEBiC07310</strain>
    </source>
</reference>
<protein>
    <submittedName>
        <fullName evidence="2">Cupin domain-containing protein</fullName>
    </submittedName>
</protein>
<dbReference type="InterPro" id="IPR011051">
    <property type="entry name" value="RmlC_Cupin_sf"/>
</dbReference>
<proteinExistence type="predicted"/>
<evidence type="ECO:0000313" key="3">
    <source>
        <dbReference type="Proteomes" id="UP000245429"/>
    </source>
</evidence>
<dbReference type="InterPro" id="IPR047263">
    <property type="entry name" value="HNL-like_cupin"/>
</dbReference>
<sequence>MKEENNSALYPKGQKLPNDWFSGNAFLTPLVAKDHNNEFSAGSVTFEIGSRTNWHTHPKGQVLLVINGKGIYQEKGKPAKLIKKGDVINIPENVEHWHGATANTTMTHIAITNYKNNEQVTWLDAVTDEEFDEANTNTHP</sequence>
<dbReference type="Gene3D" id="2.60.120.10">
    <property type="entry name" value="Jelly Rolls"/>
    <property type="match status" value="1"/>
</dbReference>
<dbReference type="EMBL" id="CP029463">
    <property type="protein sequence ID" value="AWM15336.1"/>
    <property type="molecule type" value="Genomic_DNA"/>
</dbReference>
<dbReference type="Pfam" id="PF07883">
    <property type="entry name" value="Cupin_2"/>
    <property type="match status" value="1"/>
</dbReference>
<gene>
    <name evidence="2" type="ORF">DI487_11815</name>
</gene>
<dbReference type="InterPro" id="IPR013096">
    <property type="entry name" value="Cupin_2"/>
</dbReference>
<evidence type="ECO:0000313" key="2">
    <source>
        <dbReference type="EMBL" id="AWM15336.1"/>
    </source>
</evidence>
<dbReference type="CDD" id="cd02233">
    <property type="entry name" value="cupin_HNL-like"/>
    <property type="match status" value="1"/>
</dbReference>
<dbReference type="KEGG" id="fse:DI487_11815"/>
<dbReference type="PANTHER" id="PTHR43698">
    <property type="entry name" value="RIBD C-TERMINAL DOMAIN CONTAINING PROTEIN"/>
    <property type="match status" value="1"/>
</dbReference>